<dbReference type="EMBL" id="CP092621">
    <property type="protein sequence ID" value="UMM18245.1"/>
    <property type="molecule type" value="Genomic_DNA"/>
</dbReference>
<gene>
    <name evidence="1" type="ORF">L5515_014400</name>
</gene>
<sequence length="88" mass="10323">MLIPECVAKIGYQEMLAALKFSPNLPWQKYNDTIPTETELQNASTPEAYYELKSLWRQRIDDQFLFPHNVATVIEFLDARFPSIRVIF</sequence>
<evidence type="ECO:0000313" key="1">
    <source>
        <dbReference type="EMBL" id="UMM18245.1"/>
    </source>
</evidence>
<accession>A0AAE9J7G8</accession>
<dbReference type="Proteomes" id="UP000829354">
    <property type="component" value="Chromosome II"/>
</dbReference>
<protein>
    <submittedName>
        <fullName evidence="1">Uncharacterized protein</fullName>
    </submittedName>
</protein>
<organism evidence="1 2">
    <name type="scientific">Caenorhabditis briggsae</name>
    <dbReference type="NCBI Taxonomy" id="6238"/>
    <lineage>
        <taxon>Eukaryota</taxon>
        <taxon>Metazoa</taxon>
        <taxon>Ecdysozoa</taxon>
        <taxon>Nematoda</taxon>
        <taxon>Chromadorea</taxon>
        <taxon>Rhabditida</taxon>
        <taxon>Rhabditina</taxon>
        <taxon>Rhabditomorpha</taxon>
        <taxon>Rhabditoidea</taxon>
        <taxon>Rhabditidae</taxon>
        <taxon>Peloderinae</taxon>
        <taxon>Caenorhabditis</taxon>
    </lineage>
</organism>
<evidence type="ECO:0000313" key="2">
    <source>
        <dbReference type="Proteomes" id="UP000829354"/>
    </source>
</evidence>
<keyword evidence="2" id="KW-1185">Reference proteome</keyword>
<reference evidence="1 2" key="1">
    <citation type="submission" date="2022-04" db="EMBL/GenBank/DDBJ databases">
        <title>Chromosome-level reference genomes for two strains of Caenorhabditis briggsae: an improved platform for comparative genomics.</title>
        <authorList>
            <person name="Stevens L."/>
            <person name="Andersen E."/>
        </authorList>
    </citation>
    <scope>NUCLEOTIDE SEQUENCE [LARGE SCALE GENOMIC DNA]</scope>
    <source>
        <strain evidence="1">VX34</strain>
        <tissue evidence="1">Whole-organism</tissue>
    </source>
</reference>
<proteinExistence type="predicted"/>
<name>A0AAE9J7G8_CAEBR</name>
<dbReference type="AlphaFoldDB" id="A0AAE9J7G8"/>